<feature type="signal peptide" evidence="1">
    <location>
        <begin position="1"/>
        <end position="19"/>
    </location>
</feature>
<proteinExistence type="predicted"/>
<protein>
    <submittedName>
        <fullName evidence="2">Uncharacterized protein</fullName>
    </submittedName>
</protein>
<comment type="caution">
    <text evidence="2">The sequence shown here is derived from an EMBL/GenBank/DDBJ whole genome shotgun (WGS) entry which is preliminary data.</text>
</comment>
<organism evidence="2 3">
    <name type="scientific">Trifolium medium</name>
    <dbReference type="NCBI Taxonomy" id="97028"/>
    <lineage>
        <taxon>Eukaryota</taxon>
        <taxon>Viridiplantae</taxon>
        <taxon>Streptophyta</taxon>
        <taxon>Embryophyta</taxon>
        <taxon>Tracheophyta</taxon>
        <taxon>Spermatophyta</taxon>
        <taxon>Magnoliopsida</taxon>
        <taxon>eudicotyledons</taxon>
        <taxon>Gunneridae</taxon>
        <taxon>Pentapetalae</taxon>
        <taxon>rosids</taxon>
        <taxon>fabids</taxon>
        <taxon>Fabales</taxon>
        <taxon>Fabaceae</taxon>
        <taxon>Papilionoideae</taxon>
        <taxon>50 kb inversion clade</taxon>
        <taxon>NPAAA clade</taxon>
        <taxon>Hologalegina</taxon>
        <taxon>IRL clade</taxon>
        <taxon>Trifolieae</taxon>
        <taxon>Trifolium</taxon>
    </lineage>
</organism>
<reference evidence="2 3" key="1">
    <citation type="journal article" date="2018" name="Front. Plant Sci.">
        <title>Red Clover (Trifolium pratense) and Zigzag Clover (T. medium) - A Picture of Genomic Similarities and Differences.</title>
        <authorList>
            <person name="Dluhosova J."/>
            <person name="Istvanek J."/>
            <person name="Nedelnik J."/>
            <person name="Repkova J."/>
        </authorList>
    </citation>
    <scope>NUCLEOTIDE SEQUENCE [LARGE SCALE GENOMIC DNA]</scope>
    <source>
        <strain evidence="3">cv. 10/8</strain>
        <tissue evidence="2">Leaf</tissue>
    </source>
</reference>
<dbReference type="Proteomes" id="UP000265520">
    <property type="component" value="Unassembled WGS sequence"/>
</dbReference>
<keyword evidence="3" id="KW-1185">Reference proteome</keyword>
<dbReference type="AlphaFoldDB" id="A0A392VS65"/>
<evidence type="ECO:0000313" key="3">
    <source>
        <dbReference type="Proteomes" id="UP000265520"/>
    </source>
</evidence>
<accession>A0A392VS65</accession>
<name>A0A392VS65_9FABA</name>
<keyword evidence="1" id="KW-0732">Signal</keyword>
<feature type="chain" id="PRO_5017487311" evidence="1">
    <location>
        <begin position="20"/>
        <end position="50"/>
    </location>
</feature>
<evidence type="ECO:0000256" key="1">
    <source>
        <dbReference type="SAM" id="SignalP"/>
    </source>
</evidence>
<dbReference type="EMBL" id="LXQA011253296">
    <property type="protein sequence ID" value="MCI90757.1"/>
    <property type="molecule type" value="Genomic_DNA"/>
</dbReference>
<feature type="non-terminal residue" evidence="2">
    <location>
        <position position="50"/>
    </location>
</feature>
<evidence type="ECO:0000313" key="2">
    <source>
        <dbReference type="EMBL" id="MCI90757.1"/>
    </source>
</evidence>
<sequence length="50" mass="5509">MKVVALFLIFPMYIYMSQSDTRSSSYGLCGEQVKTCKILQVNVAVCALSA</sequence>